<gene>
    <name evidence="2" type="primary">LOC103211030</name>
</gene>
<proteinExistence type="predicted"/>
<dbReference type="RefSeq" id="XP_042639052.1">
    <property type="nucleotide sequence ID" value="XM_042783118.1"/>
</dbReference>
<accession>A0AC54ZDL6</accession>
<protein>
    <submittedName>
        <fullName evidence="2">Killer cell immunoglobulin-like receptor like protein KIR3DP1</fullName>
    </submittedName>
</protein>
<evidence type="ECO:0000313" key="2">
    <source>
        <dbReference type="RefSeq" id="XP_042639052.1"/>
    </source>
</evidence>
<organism evidence="1 2">
    <name type="scientific">Orycteropus afer afer</name>
    <dbReference type="NCBI Taxonomy" id="1230840"/>
    <lineage>
        <taxon>Eukaryota</taxon>
        <taxon>Metazoa</taxon>
        <taxon>Chordata</taxon>
        <taxon>Craniata</taxon>
        <taxon>Vertebrata</taxon>
        <taxon>Euteleostomi</taxon>
        <taxon>Mammalia</taxon>
        <taxon>Eutheria</taxon>
        <taxon>Afrotheria</taxon>
        <taxon>Tubulidentata</taxon>
        <taxon>Orycteropodidae</taxon>
        <taxon>Orycteropus</taxon>
    </lineage>
</organism>
<reference evidence="2" key="1">
    <citation type="submission" date="2025-08" db="UniProtKB">
        <authorList>
            <consortium name="RefSeq"/>
        </authorList>
    </citation>
    <scope>IDENTIFICATION</scope>
</reference>
<feature type="non-terminal residue" evidence="2">
    <location>
        <position position="404"/>
    </location>
</feature>
<keyword evidence="1" id="KW-1185">Reference proteome</keyword>
<name>A0AC54ZDL6_ORYAF</name>
<dbReference type="Proteomes" id="UP000694850">
    <property type="component" value="Unplaced"/>
</dbReference>
<evidence type="ECO:0000313" key="1">
    <source>
        <dbReference type="Proteomes" id="UP000694850"/>
    </source>
</evidence>
<sequence>MGPVTPAHAGTYRCYGFSLHSSTWSAPSDPLKIIVTGLYREPSLSAQPGPLVKLGENVTLRCCSEVMFDTYILHKEEEPKDPLSLVERFHGGSSQADFSLGAMTSAHAGTYRCYGSLRHSLYNWSAPSDPLEVIVTGRPDKPSLTAWPSQIVPQGHYVTLRCHPHLGFALFRLYKEEGSLVSELPKALLRNDYVMGPVTPAHAGTYRCCGSSHPSSTWSALSNPLKVIVTEVMFDTYILHKEEEPKDPLSLVERFHGGSSQADFSLGAMTSAHVGTYRCYGSLRHSLYTWSAPSDPMKLVIKGESSQTWDFPIPTISAVPSSVVPWNQTVKVLCGGTPESYLYHLELLRNTEYRVVNKILGFQKEAAEFIIHRMDETSSGRYHCRYRNQKGWSEHSKALDLVVT</sequence>